<evidence type="ECO:0000313" key="2">
    <source>
        <dbReference type="EMBL" id="PRX10521.1"/>
    </source>
</evidence>
<evidence type="ECO:0000313" key="3">
    <source>
        <dbReference type="Proteomes" id="UP000239415"/>
    </source>
</evidence>
<reference evidence="2 3" key="1">
    <citation type="submission" date="2018-03" db="EMBL/GenBank/DDBJ databases">
        <title>Genomic Encyclopedia of Archaeal and Bacterial Type Strains, Phase II (KMG-II): from individual species to whole genera.</title>
        <authorList>
            <person name="Goeker M."/>
        </authorList>
    </citation>
    <scope>NUCLEOTIDE SEQUENCE [LARGE SCALE GENOMIC DNA]</scope>
    <source>
        <strain evidence="2 3">DSM 43146</strain>
    </source>
</reference>
<accession>A0A2T0JSB3</accession>
<dbReference type="EMBL" id="PVMZ01000033">
    <property type="protein sequence ID" value="PRX10521.1"/>
    <property type="molecule type" value="Genomic_DNA"/>
</dbReference>
<sequence>MRRDWERVKDDVMRRAVTAKFTARADIRESGHGPRGWCLASGEPSSGSERHRDPVPVDFTRTAASSEHLVRVGVAYHPPHPHHRSYSSCSGKASGCGSPVRPASAVATSCKVAFT</sequence>
<gene>
    <name evidence="2" type="ORF">CLV67_1331</name>
</gene>
<name>A0A2T0JSB3_9ACTN</name>
<feature type="non-terminal residue" evidence="2">
    <location>
        <position position="115"/>
    </location>
</feature>
<evidence type="ECO:0000256" key="1">
    <source>
        <dbReference type="SAM" id="MobiDB-lite"/>
    </source>
</evidence>
<dbReference type="AlphaFoldDB" id="A0A2T0JSB3"/>
<dbReference type="Proteomes" id="UP000239415">
    <property type="component" value="Unassembled WGS sequence"/>
</dbReference>
<feature type="region of interest" description="Disordered" evidence="1">
    <location>
        <begin position="25"/>
        <end position="55"/>
    </location>
</feature>
<feature type="region of interest" description="Disordered" evidence="1">
    <location>
        <begin position="76"/>
        <end position="100"/>
    </location>
</feature>
<protein>
    <submittedName>
        <fullName evidence="2">Uncharacterized protein</fullName>
    </submittedName>
</protein>
<feature type="compositionally biased region" description="Low complexity" evidence="1">
    <location>
        <begin position="86"/>
        <end position="98"/>
    </location>
</feature>
<keyword evidence="3" id="KW-1185">Reference proteome</keyword>
<proteinExistence type="predicted"/>
<comment type="caution">
    <text evidence="2">The sequence shown here is derived from an EMBL/GenBank/DDBJ whole genome shotgun (WGS) entry which is preliminary data.</text>
</comment>
<organism evidence="2 3">
    <name type="scientific">Actinoplanes italicus</name>
    <dbReference type="NCBI Taxonomy" id="113567"/>
    <lineage>
        <taxon>Bacteria</taxon>
        <taxon>Bacillati</taxon>
        <taxon>Actinomycetota</taxon>
        <taxon>Actinomycetes</taxon>
        <taxon>Micromonosporales</taxon>
        <taxon>Micromonosporaceae</taxon>
        <taxon>Actinoplanes</taxon>
    </lineage>
</organism>